<feature type="transmembrane region" description="Helical" evidence="6">
    <location>
        <begin position="333"/>
        <end position="355"/>
    </location>
</feature>
<proteinExistence type="predicted"/>
<evidence type="ECO:0000256" key="2">
    <source>
        <dbReference type="ARBA" id="ARBA00022692"/>
    </source>
</evidence>
<accession>A0AA41QT84</accession>
<dbReference type="SUPFAM" id="SSF103473">
    <property type="entry name" value="MFS general substrate transporter"/>
    <property type="match status" value="1"/>
</dbReference>
<dbReference type="EMBL" id="JALGAR010000001">
    <property type="protein sequence ID" value="MCI4657257.1"/>
    <property type="molecule type" value="Genomic_DNA"/>
</dbReference>
<dbReference type="CDD" id="cd17393">
    <property type="entry name" value="MFS_MosC_like"/>
    <property type="match status" value="1"/>
</dbReference>
<feature type="transmembrane region" description="Helical" evidence="6">
    <location>
        <begin position="36"/>
        <end position="54"/>
    </location>
</feature>
<evidence type="ECO:0000313" key="8">
    <source>
        <dbReference type="EMBL" id="MCI4657257.1"/>
    </source>
</evidence>
<evidence type="ECO:0000256" key="5">
    <source>
        <dbReference type="SAM" id="MobiDB-lite"/>
    </source>
</evidence>
<dbReference type="Proteomes" id="UP001165341">
    <property type="component" value="Unassembled WGS sequence"/>
</dbReference>
<dbReference type="AlphaFoldDB" id="A0AA41QT84"/>
<feature type="transmembrane region" description="Helical" evidence="6">
    <location>
        <begin position="190"/>
        <end position="209"/>
    </location>
</feature>
<reference evidence="8" key="1">
    <citation type="submission" date="2022-03" db="EMBL/GenBank/DDBJ databases">
        <title>Cryobacterium sp. nov. strain ZS14-85, isolated from Antarctic soil.</title>
        <authorList>
            <person name="Li J."/>
            <person name="Niu G."/>
        </authorList>
    </citation>
    <scope>NUCLEOTIDE SEQUENCE</scope>
    <source>
        <strain evidence="8">ZS14-85</strain>
    </source>
</reference>
<evidence type="ECO:0000256" key="3">
    <source>
        <dbReference type="ARBA" id="ARBA00022989"/>
    </source>
</evidence>
<evidence type="ECO:0000256" key="6">
    <source>
        <dbReference type="SAM" id="Phobius"/>
    </source>
</evidence>
<dbReference type="GO" id="GO:0005886">
    <property type="term" value="C:plasma membrane"/>
    <property type="evidence" value="ECO:0007669"/>
    <property type="project" value="UniProtKB-SubCell"/>
</dbReference>
<dbReference type="RefSeq" id="WP_243011221.1">
    <property type="nucleotide sequence ID" value="NZ_JALGAR010000001.1"/>
</dbReference>
<feature type="transmembrane region" description="Helical" evidence="6">
    <location>
        <begin position="99"/>
        <end position="118"/>
    </location>
</feature>
<feature type="region of interest" description="Disordered" evidence="5">
    <location>
        <begin position="1"/>
        <end position="26"/>
    </location>
</feature>
<keyword evidence="2 6" id="KW-0812">Transmembrane</keyword>
<evidence type="ECO:0000256" key="4">
    <source>
        <dbReference type="ARBA" id="ARBA00023136"/>
    </source>
</evidence>
<keyword evidence="3 6" id="KW-1133">Transmembrane helix</keyword>
<dbReference type="PROSITE" id="PS50850">
    <property type="entry name" value="MFS"/>
    <property type="match status" value="1"/>
</dbReference>
<dbReference type="InterPro" id="IPR051788">
    <property type="entry name" value="MFS_Transporter"/>
</dbReference>
<sequence length="425" mass="43130">MNVESTDESTGATEDSGGSAPASVSRPPVAARRARVAVGVLFFTNGAIFANLLPRYPEIKADLGLTNAEFGFAVAAYPLGALLAGLTAGMLVRRFRSSRVAIVATVFTAIGILLAGVAPSWLPLAAGLFLAGAMDSITDVAQNSHALRVQRLYKRSILNSFHAVWSIGAVSGGALGALAAGLGIPLAVHLTLSAVLFSLLAMLSYRMLLPGPEPAEVRANPLPSGVQTRAGRAAGVLTKYAVLLALVLIAASGALVEDAGSSWSAIYLSVDLGASAFVAGLGFIALQGMQFIGRMLGDRLVDRFGQRYVARTGGVIVCVGMGSALLVPSIPGTVVGFGLAGLGVATLIPAAMHAADELPGFRPGSGLTILAWLLRVGFLVSPPVVGAIADAASLRLGLVVVPLAGVLAIVFAGVLSGRATRGPGH</sequence>
<dbReference type="Gene3D" id="1.20.1250.20">
    <property type="entry name" value="MFS general substrate transporter like domains"/>
    <property type="match status" value="2"/>
</dbReference>
<feature type="transmembrane region" description="Helical" evidence="6">
    <location>
        <begin position="74"/>
        <end position="92"/>
    </location>
</feature>
<evidence type="ECO:0000256" key="1">
    <source>
        <dbReference type="ARBA" id="ARBA00004651"/>
    </source>
</evidence>
<feature type="transmembrane region" description="Helical" evidence="6">
    <location>
        <begin position="394"/>
        <end position="415"/>
    </location>
</feature>
<organism evidence="8 9">
    <name type="scientific">Cryobacterium zhongshanensis</name>
    <dbReference type="NCBI Taxonomy" id="2928153"/>
    <lineage>
        <taxon>Bacteria</taxon>
        <taxon>Bacillati</taxon>
        <taxon>Actinomycetota</taxon>
        <taxon>Actinomycetes</taxon>
        <taxon>Micrococcales</taxon>
        <taxon>Microbacteriaceae</taxon>
        <taxon>Cryobacterium</taxon>
    </lineage>
</organism>
<gene>
    <name evidence="8" type="ORF">MQH31_05455</name>
</gene>
<feature type="transmembrane region" description="Helical" evidence="6">
    <location>
        <begin position="163"/>
        <end position="184"/>
    </location>
</feature>
<keyword evidence="9" id="KW-1185">Reference proteome</keyword>
<feature type="transmembrane region" description="Helical" evidence="6">
    <location>
        <begin position="308"/>
        <end position="327"/>
    </location>
</feature>
<feature type="compositionally biased region" description="Low complexity" evidence="5">
    <location>
        <begin position="16"/>
        <end position="26"/>
    </location>
</feature>
<feature type="transmembrane region" description="Helical" evidence="6">
    <location>
        <begin position="367"/>
        <end position="388"/>
    </location>
</feature>
<comment type="subcellular location">
    <subcellularLocation>
        <location evidence="1">Cell membrane</location>
        <topology evidence="1">Multi-pass membrane protein</topology>
    </subcellularLocation>
</comment>
<dbReference type="InterPro" id="IPR011701">
    <property type="entry name" value="MFS"/>
</dbReference>
<evidence type="ECO:0000259" key="7">
    <source>
        <dbReference type="PROSITE" id="PS50850"/>
    </source>
</evidence>
<keyword evidence="4 6" id="KW-0472">Membrane</keyword>
<feature type="domain" description="Major facilitator superfamily (MFS) profile" evidence="7">
    <location>
        <begin position="34"/>
        <end position="420"/>
    </location>
</feature>
<feature type="transmembrane region" description="Helical" evidence="6">
    <location>
        <begin position="266"/>
        <end position="287"/>
    </location>
</feature>
<dbReference type="InterPro" id="IPR036259">
    <property type="entry name" value="MFS_trans_sf"/>
</dbReference>
<dbReference type="PANTHER" id="PTHR23514">
    <property type="entry name" value="BYPASS OF STOP CODON PROTEIN 6"/>
    <property type="match status" value="1"/>
</dbReference>
<comment type="caution">
    <text evidence="8">The sequence shown here is derived from an EMBL/GenBank/DDBJ whole genome shotgun (WGS) entry which is preliminary data.</text>
</comment>
<feature type="transmembrane region" description="Helical" evidence="6">
    <location>
        <begin position="230"/>
        <end position="254"/>
    </location>
</feature>
<dbReference type="GO" id="GO:0022857">
    <property type="term" value="F:transmembrane transporter activity"/>
    <property type="evidence" value="ECO:0007669"/>
    <property type="project" value="InterPro"/>
</dbReference>
<dbReference type="Pfam" id="PF07690">
    <property type="entry name" value="MFS_1"/>
    <property type="match status" value="1"/>
</dbReference>
<dbReference type="PANTHER" id="PTHR23514:SF13">
    <property type="entry name" value="INNER MEMBRANE PROTEIN YBJJ"/>
    <property type="match status" value="1"/>
</dbReference>
<evidence type="ECO:0000313" key="9">
    <source>
        <dbReference type="Proteomes" id="UP001165341"/>
    </source>
</evidence>
<dbReference type="InterPro" id="IPR020846">
    <property type="entry name" value="MFS_dom"/>
</dbReference>
<protein>
    <submittedName>
        <fullName evidence="8">MFS transporter</fullName>
    </submittedName>
</protein>
<name>A0AA41QT84_9MICO</name>